<name>A0AA50F318_9CAUD</name>
<evidence type="ECO:0000313" key="2">
    <source>
        <dbReference type="EMBL" id="WLW40596.1"/>
    </source>
</evidence>
<reference evidence="2" key="1">
    <citation type="submission" date="2023-07" db="EMBL/GenBank/DDBJ databases">
        <title>First report of Ralstonia pseudosolanacearum infecting Boesenbergia rotunda from Thailand.</title>
        <authorList>
            <person name="Carroll S."/>
            <person name="McGreig S."/>
            <person name="Bryning A."/>
            <person name="Vicente J.G."/>
            <person name="Aspin A."/>
        </authorList>
    </citation>
    <scope>NUCLEOTIDE SEQUENCE</scope>
</reference>
<keyword evidence="2" id="KW-0378">Hydrolase</keyword>
<dbReference type="SUPFAM" id="SSF54060">
    <property type="entry name" value="His-Me finger endonucleases"/>
    <property type="match status" value="1"/>
</dbReference>
<dbReference type="Proteomes" id="UP001182455">
    <property type="component" value="Segment"/>
</dbReference>
<gene>
    <name evidence="2" type="ORF">HIBIKMCM_00029</name>
</gene>
<keyword evidence="2" id="KW-0540">Nuclease</keyword>
<keyword evidence="3" id="KW-1185">Reference proteome</keyword>
<accession>A0AA50F318</accession>
<dbReference type="InterPro" id="IPR044925">
    <property type="entry name" value="His-Me_finger_sf"/>
</dbReference>
<evidence type="ECO:0000259" key="1">
    <source>
        <dbReference type="Pfam" id="PF13392"/>
    </source>
</evidence>
<feature type="domain" description="HNH nuclease" evidence="1">
    <location>
        <begin position="2"/>
        <end position="43"/>
    </location>
</feature>
<dbReference type="Pfam" id="PF13392">
    <property type="entry name" value="HNH_3"/>
    <property type="match status" value="1"/>
</dbReference>
<dbReference type="Gene3D" id="3.90.75.20">
    <property type="match status" value="1"/>
</dbReference>
<organism evidence="2 3">
    <name type="scientific">Ralstonia phage BOESR1</name>
    <dbReference type="NCBI Taxonomy" id="3034917"/>
    <lineage>
        <taxon>Viruses</taxon>
        <taxon>Duplodnaviria</taxon>
        <taxon>Heunggongvirae</taxon>
        <taxon>Uroviricota</taxon>
        <taxon>Caudoviricetes</taxon>
        <taxon>Autographivirales</taxon>
        <taxon>Autographivirales incertae sedis</taxon>
        <taxon>Boesrvirus</taxon>
        <taxon>Boesrvirus BOESR1</taxon>
    </lineage>
</organism>
<keyword evidence="2" id="KW-0255">Endonuclease</keyword>
<dbReference type="EMBL" id="OR367448">
    <property type="protein sequence ID" value="WLW40596.1"/>
    <property type="molecule type" value="Genomic_DNA"/>
</dbReference>
<dbReference type="GO" id="GO:0004519">
    <property type="term" value="F:endonuclease activity"/>
    <property type="evidence" value="ECO:0007669"/>
    <property type="project" value="UniProtKB-KW"/>
</dbReference>
<proteinExistence type="predicted"/>
<protein>
    <submittedName>
        <fullName evidence="2">HNH endonuclease</fullName>
    </submittedName>
</protein>
<evidence type="ECO:0000313" key="3">
    <source>
        <dbReference type="Proteomes" id="UP001182455"/>
    </source>
</evidence>
<sequence length="78" mass="9091">MFHRAMWEHHNGPIPEGYEINHLCNNRGCCTLEHLECITREEHLIKTNKARYRAPSGALMKHAHKYRTNSKTCSKTTS</sequence>
<dbReference type="InterPro" id="IPR003615">
    <property type="entry name" value="HNH_nuc"/>
</dbReference>